<sequence>MEIQNPLQSATQKQKILIEIAWETCNQVGGIYTVIRTKVPSMVEKWGDDYFLLGPYFPQTASAEFEPIHDLDDSVLGKTVQKMRSMGYAVHYGYWLVTGKPRIVLFDFWSIYNNINALKAGLWERHQVSTLNTEELVSHVIAFGEMVRVFLTELAKEQQNKIDIVAHFHEWMAASAIPDLRKDQIKVATVFTTHATMLGRYLAGNVPNFYDKIDTFDWLKEARHYGIEAQATLERLAALQAHVTTTVSDVTAKECEFLLGKVPDLILPNGLNITRFSAMHEHQNLHTKYKDRINEFVMGHFFQSQPFNLEKTLYFFTSGRYEYSNKGYDLTLEALARLNWKMKQAKIDKTVVMFFITKQPYHSIDPEVLHSRAVMDEIRETCNSIEKQVGEQLFKASASSSDLQMPDLNNFVDEYWRLRLRRTIQTWKNNKRPKVVTHLLKQNDGITDFVQKSNLMNNPEDKVKIVYHPDFIVSTNPLFGLDYGQFVRGCNLGVFPSYYEPWGYTPLECIARGVPTITSDLSGFGDYMMQIMRDYEHWGVMVVNRKTQDFYKAAEQLSEMLLKFVKQSLRERITQRNRVESISDTFDWSNLRTYYDTSHDLALKRRK</sequence>
<dbReference type="InterPro" id="IPR008631">
    <property type="entry name" value="Glycogen_synth"/>
</dbReference>
<keyword evidence="4" id="KW-1185">Reference proteome</keyword>
<keyword evidence="1 3" id="KW-0328">Glycosyltransferase</keyword>
<dbReference type="PANTHER" id="PTHR10176">
    <property type="entry name" value="GLYCOGEN SYNTHASE"/>
    <property type="match status" value="1"/>
</dbReference>
<dbReference type="Gene3D" id="6.10.260.10">
    <property type="match status" value="1"/>
</dbReference>
<name>A0ABT6Z9A8_9BACT</name>
<dbReference type="RefSeq" id="WP_166553539.1">
    <property type="nucleotide sequence ID" value="NZ_JASHIE010000022.1"/>
</dbReference>
<dbReference type="Proteomes" id="UP001225761">
    <property type="component" value="Unassembled WGS sequence"/>
</dbReference>
<keyword evidence="2 3" id="KW-0808">Transferase</keyword>
<reference evidence="3 4" key="1">
    <citation type="submission" date="2023-05" db="EMBL/GenBank/DDBJ databases">
        <title>Novel species of genus Flectobacillus isolated from stream in China.</title>
        <authorList>
            <person name="Lu H."/>
        </authorList>
    </citation>
    <scope>NUCLEOTIDE SEQUENCE [LARGE SCALE GENOMIC DNA]</scope>
    <source>
        <strain evidence="3 4">LFS242W</strain>
    </source>
</reference>
<evidence type="ECO:0000256" key="1">
    <source>
        <dbReference type="ARBA" id="ARBA00022676"/>
    </source>
</evidence>
<dbReference type="EMBL" id="JASHIE010000022">
    <property type="protein sequence ID" value="MDI9877525.1"/>
    <property type="molecule type" value="Genomic_DNA"/>
</dbReference>
<dbReference type="Pfam" id="PF05693">
    <property type="entry name" value="Glycogen_syn"/>
    <property type="match status" value="1"/>
</dbReference>
<organism evidence="3 4">
    <name type="scientific">Flectobacillus rivi</name>
    <dbReference type="NCBI Taxonomy" id="2984209"/>
    <lineage>
        <taxon>Bacteria</taxon>
        <taxon>Pseudomonadati</taxon>
        <taxon>Bacteroidota</taxon>
        <taxon>Cytophagia</taxon>
        <taxon>Cytophagales</taxon>
        <taxon>Flectobacillaceae</taxon>
        <taxon>Flectobacillus</taxon>
    </lineage>
</organism>
<evidence type="ECO:0000313" key="4">
    <source>
        <dbReference type="Proteomes" id="UP001225761"/>
    </source>
</evidence>
<dbReference type="EC" id="2.4.-.-" evidence="3"/>
<protein>
    <submittedName>
        <fullName evidence="3">Glycosyltransferase</fullName>
        <ecNumber evidence="3">2.4.-.-</ecNumber>
    </submittedName>
</protein>
<dbReference type="SUPFAM" id="SSF53756">
    <property type="entry name" value="UDP-Glycosyltransferase/glycogen phosphorylase"/>
    <property type="match status" value="1"/>
</dbReference>
<dbReference type="GO" id="GO:0016757">
    <property type="term" value="F:glycosyltransferase activity"/>
    <property type="evidence" value="ECO:0007669"/>
    <property type="project" value="UniProtKB-KW"/>
</dbReference>
<evidence type="ECO:0000256" key="2">
    <source>
        <dbReference type="ARBA" id="ARBA00022679"/>
    </source>
</evidence>
<comment type="caution">
    <text evidence="3">The sequence shown here is derived from an EMBL/GenBank/DDBJ whole genome shotgun (WGS) entry which is preliminary data.</text>
</comment>
<accession>A0ABT6Z9A8</accession>
<evidence type="ECO:0000313" key="3">
    <source>
        <dbReference type="EMBL" id="MDI9877525.1"/>
    </source>
</evidence>
<dbReference type="Gene3D" id="3.40.50.2000">
    <property type="entry name" value="Glycogen Phosphorylase B"/>
    <property type="match status" value="2"/>
</dbReference>
<gene>
    <name evidence="3" type="ORF">QM481_23485</name>
</gene>
<dbReference type="PANTHER" id="PTHR10176:SF3">
    <property type="entry name" value="GLYCOGEN [STARCH] SYNTHASE"/>
    <property type="match status" value="1"/>
</dbReference>
<proteinExistence type="predicted"/>